<keyword evidence="2" id="KW-1185">Reference proteome</keyword>
<reference evidence="1" key="2">
    <citation type="submission" date="2023-06" db="EMBL/GenBank/DDBJ databases">
        <authorList>
            <person name="Ma L."/>
            <person name="Liu K.-W."/>
            <person name="Li Z."/>
            <person name="Hsiao Y.-Y."/>
            <person name="Qi Y."/>
            <person name="Fu T."/>
            <person name="Tang G."/>
            <person name="Zhang D."/>
            <person name="Sun W.-H."/>
            <person name="Liu D.-K."/>
            <person name="Li Y."/>
            <person name="Chen G.-Z."/>
            <person name="Liu X.-D."/>
            <person name="Liao X.-Y."/>
            <person name="Jiang Y.-T."/>
            <person name="Yu X."/>
            <person name="Hao Y."/>
            <person name="Huang J."/>
            <person name="Zhao X.-W."/>
            <person name="Ke S."/>
            <person name="Chen Y.-Y."/>
            <person name="Wu W.-L."/>
            <person name="Hsu J.-L."/>
            <person name="Lin Y.-F."/>
            <person name="Huang M.-D."/>
            <person name="Li C.-Y."/>
            <person name="Huang L."/>
            <person name="Wang Z.-W."/>
            <person name="Zhao X."/>
            <person name="Zhong W.-Y."/>
            <person name="Peng D.-H."/>
            <person name="Ahmad S."/>
            <person name="Lan S."/>
            <person name="Zhang J.-S."/>
            <person name="Tsai W.-C."/>
            <person name="Van De Peer Y."/>
            <person name="Liu Z.-J."/>
        </authorList>
    </citation>
    <scope>NUCLEOTIDE SEQUENCE</scope>
    <source>
        <strain evidence="1">CP</strain>
        <tissue evidence="1">Leaves</tissue>
    </source>
</reference>
<comment type="caution">
    <text evidence="1">The sequence shown here is derived from an EMBL/GenBank/DDBJ whole genome shotgun (WGS) entry which is preliminary data.</text>
</comment>
<organism evidence="1 2">
    <name type="scientific">Acorus calamus</name>
    <name type="common">Sweet flag</name>
    <dbReference type="NCBI Taxonomy" id="4465"/>
    <lineage>
        <taxon>Eukaryota</taxon>
        <taxon>Viridiplantae</taxon>
        <taxon>Streptophyta</taxon>
        <taxon>Embryophyta</taxon>
        <taxon>Tracheophyta</taxon>
        <taxon>Spermatophyta</taxon>
        <taxon>Magnoliopsida</taxon>
        <taxon>Liliopsida</taxon>
        <taxon>Acoraceae</taxon>
        <taxon>Acorus</taxon>
    </lineage>
</organism>
<dbReference type="Proteomes" id="UP001180020">
    <property type="component" value="Unassembled WGS sequence"/>
</dbReference>
<dbReference type="EMBL" id="JAUJYO010000009">
    <property type="protein sequence ID" value="KAK1309107.1"/>
    <property type="molecule type" value="Genomic_DNA"/>
</dbReference>
<gene>
    <name evidence="1" type="ORF">QJS10_CPA09g00311</name>
</gene>
<dbReference type="AlphaFoldDB" id="A0AAV9E726"/>
<name>A0AAV9E726_ACOCL</name>
<accession>A0AAV9E726</accession>
<evidence type="ECO:0000313" key="1">
    <source>
        <dbReference type="EMBL" id="KAK1309107.1"/>
    </source>
</evidence>
<sequence length="60" mass="6797">MFFERVITPRGLESLTRNYCHRPPSGMAGIGVNRPGCDWNCPPSRAFEVMNGRLRLSTPF</sequence>
<evidence type="ECO:0000313" key="2">
    <source>
        <dbReference type="Proteomes" id="UP001180020"/>
    </source>
</evidence>
<protein>
    <submittedName>
        <fullName evidence="1">Uncharacterized protein</fullName>
    </submittedName>
</protein>
<proteinExistence type="predicted"/>
<reference evidence="1" key="1">
    <citation type="journal article" date="2023" name="Nat. Commun.">
        <title>Diploid and tetraploid genomes of Acorus and the evolution of monocots.</title>
        <authorList>
            <person name="Ma L."/>
            <person name="Liu K.W."/>
            <person name="Li Z."/>
            <person name="Hsiao Y.Y."/>
            <person name="Qi Y."/>
            <person name="Fu T."/>
            <person name="Tang G.D."/>
            <person name="Zhang D."/>
            <person name="Sun W.H."/>
            <person name="Liu D.K."/>
            <person name="Li Y."/>
            <person name="Chen G.Z."/>
            <person name="Liu X.D."/>
            <person name="Liao X.Y."/>
            <person name="Jiang Y.T."/>
            <person name="Yu X."/>
            <person name="Hao Y."/>
            <person name="Huang J."/>
            <person name="Zhao X.W."/>
            <person name="Ke S."/>
            <person name="Chen Y.Y."/>
            <person name="Wu W.L."/>
            <person name="Hsu J.L."/>
            <person name="Lin Y.F."/>
            <person name="Huang M.D."/>
            <person name="Li C.Y."/>
            <person name="Huang L."/>
            <person name="Wang Z.W."/>
            <person name="Zhao X."/>
            <person name="Zhong W.Y."/>
            <person name="Peng D.H."/>
            <person name="Ahmad S."/>
            <person name="Lan S."/>
            <person name="Zhang J.S."/>
            <person name="Tsai W.C."/>
            <person name="Van de Peer Y."/>
            <person name="Liu Z.J."/>
        </authorList>
    </citation>
    <scope>NUCLEOTIDE SEQUENCE</scope>
    <source>
        <strain evidence="1">CP</strain>
    </source>
</reference>